<evidence type="ECO:0000313" key="2">
    <source>
        <dbReference type="Proteomes" id="UP000515121"/>
    </source>
</evidence>
<dbReference type="Pfam" id="PF10173">
    <property type="entry name" value="Mit_KHE1"/>
    <property type="match status" value="1"/>
</dbReference>
<dbReference type="AlphaFoldDB" id="A0A6P5X6C8"/>
<organism evidence="2 3">
    <name type="scientific">Durio zibethinus</name>
    <name type="common">Durian</name>
    <dbReference type="NCBI Taxonomy" id="66656"/>
    <lineage>
        <taxon>Eukaryota</taxon>
        <taxon>Viridiplantae</taxon>
        <taxon>Streptophyta</taxon>
        <taxon>Embryophyta</taxon>
        <taxon>Tracheophyta</taxon>
        <taxon>Spermatophyta</taxon>
        <taxon>Magnoliopsida</taxon>
        <taxon>eudicotyledons</taxon>
        <taxon>Gunneridae</taxon>
        <taxon>Pentapetalae</taxon>
        <taxon>rosids</taxon>
        <taxon>malvids</taxon>
        <taxon>Malvales</taxon>
        <taxon>Malvaceae</taxon>
        <taxon>Helicteroideae</taxon>
        <taxon>Durio</taxon>
    </lineage>
</organism>
<gene>
    <name evidence="3" type="primary">LOC111280255</name>
</gene>
<name>A0A6P5X6C8_DURZI</name>
<dbReference type="PANTHER" id="PTHR28062">
    <property type="entry name" value="K+-H+ EXCHANGE-LIKE PROTEIN"/>
    <property type="match status" value="1"/>
</dbReference>
<dbReference type="GO" id="GO:0006813">
    <property type="term" value="P:potassium ion transport"/>
    <property type="evidence" value="ECO:0007669"/>
    <property type="project" value="TreeGrafter"/>
</dbReference>
<protein>
    <submittedName>
        <fullName evidence="3">Uncharacterized protein LOC111280255 isoform X1</fullName>
    </submittedName>
</protein>
<dbReference type="InterPro" id="IPR018786">
    <property type="entry name" value="Mit_KHE1"/>
</dbReference>
<dbReference type="KEGG" id="dzi:111280255"/>
<sequence>MNKAWMNLEKAPEGSFKNKLHGLGLRLLVQVKPSEILLKSITKDVTNVKITYPSSFNAQLVRQRLRQIALSEKLLQLVSNYSQVQNSMVSNGKGNESEHNDSKHRTKDSPGFQWVMEPSEELENLLHRGHDNGSLSEHAFSDICMTFNLNKNDVLKCLMNTILSGMRERKIQSTRLSKEIHALIYHLQCIYHLCLVRSKKEERRKCEGKCTQKKGKNNNLLPSLSFGKNEVKRRKNE</sequence>
<evidence type="ECO:0000256" key="1">
    <source>
        <dbReference type="SAM" id="MobiDB-lite"/>
    </source>
</evidence>
<dbReference type="GeneID" id="111280255"/>
<dbReference type="PANTHER" id="PTHR28062:SF1">
    <property type="entry name" value="TRANSMEMBRANE PROTEIN"/>
    <property type="match status" value="1"/>
</dbReference>
<dbReference type="Proteomes" id="UP000515121">
    <property type="component" value="Unplaced"/>
</dbReference>
<dbReference type="RefSeq" id="XP_022723202.1">
    <property type="nucleotide sequence ID" value="XM_022867467.1"/>
</dbReference>
<accession>A0A6P5X6C8</accession>
<reference evidence="3" key="1">
    <citation type="submission" date="2025-08" db="UniProtKB">
        <authorList>
            <consortium name="RefSeq"/>
        </authorList>
    </citation>
    <scope>IDENTIFICATION</scope>
    <source>
        <tissue evidence="3">Fruit stalk</tissue>
    </source>
</reference>
<keyword evidence="2" id="KW-1185">Reference proteome</keyword>
<dbReference type="GO" id="GO:0005743">
    <property type="term" value="C:mitochondrial inner membrane"/>
    <property type="evidence" value="ECO:0007669"/>
    <property type="project" value="TreeGrafter"/>
</dbReference>
<proteinExistence type="predicted"/>
<feature type="region of interest" description="Disordered" evidence="1">
    <location>
        <begin position="87"/>
        <end position="110"/>
    </location>
</feature>
<evidence type="ECO:0000313" key="3">
    <source>
        <dbReference type="RefSeq" id="XP_022723202.1"/>
    </source>
</evidence>
<dbReference type="GO" id="GO:1902600">
    <property type="term" value="P:proton transmembrane transport"/>
    <property type="evidence" value="ECO:0007669"/>
    <property type="project" value="TreeGrafter"/>
</dbReference>
<dbReference type="OrthoDB" id="5562676at2759"/>
<feature type="region of interest" description="Disordered" evidence="1">
    <location>
        <begin position="207"/>
        <end position="237"/>
    </location>
</feature>